<dbReference type="Proteomes" id="UP000215767">
    <property type="component" value="Unassembled WGS sequence"/>
</dbReference>
<dbReference type="InterPro" id="IPR002716">
    <property type="entry name" value="PIN_dom"/>
</dbReference>
<comment type="similarity">
    <text evidence="1">Belongs to the PhoH family.</text>
</comment>
<dbReference type="Gene3D" id="3.40.50.1010">
    <property type="entry name" value="5'-nuclease"/>
    <property type="match status" value="1"/>
</dbReference>
<dbReference type="PANTHER" id="PTHR30473:SF2">
    <property type="entry name" value="PIN DOMAIN-CONTAINING PROTEIN"/>
    <property type="match status" value="1"/>
</dbReference>
<dbReference type="InterPro" id="IPR027417">
    <property type="entry name" value="P-loop_NTPase"/>
</dbReference>
<comment type="caution">
    <text evidence="7">The sequence shown here is derived from an EMBL/GenBank/DDBJ whole genome shotgun (WGS) entry which is preliminary data.</text>
</comment>
<proteinExistence type="inferred from homology"/>
<keyword evidence="2" id="KW-0547">Nucleotide-binding</keyword>
<comment type="similarity">
    <text evidence="4">In the N-terminal section; belongs to the PINc/VapC protein family.</text>
</comment>
<dbReference type="Pfam" id="PF13638">
    <property type="entry name" value="PIN_4"/>
    <property type="match status" value="1"/>
</dbReference>
<dbReference type="InterPro" id="IPR051451">
    <property type="entry name" value="PhoH2-like"/>
</dbReference>
<name>A0A261UHK7_9BORD</name>
<dbReference type="GO" id="GO:0005829">
    <property type="term" value="C:cytosol"/>
    <property type="evidence" value="ECO:0007669"/>
    <property type="project" value="TreeGrafter"/>
</dbReference>
<evidence type="ECO:0000313" key="8">
    <source>
        <dbReference type="Proteomes" id="UP000215767"/>
    </source>
</evidence>
<feature type="domain" description="PIN" evidence="6">
    <location>
        <begin position="114"/>
        <end position="248"/>
    </location>
</feature>
<dbReference type="FunFam" id="3.40.50.300:FF:000013">
    <property type="entry name" value="PhoH family ATPase"/>
    <property type="match status" value="1"/>
</dbReference>
<evidence type="ECO:0000313" key="7">
    <source>
        <dbReference type="EMBL" id="OZI61426.1"/>
    </source>
</evidence>
<reference evidence="8" key="1">
    <citation type="submission" date="2017-05" db="EMBL/GenBank/DDBJ databases">
        <title>Complete and WGS of Bordetella genogroups.</title>
        <authorList>
            <person name="Spilker T."/>
            <person name="Lipuma J."/>
        </authorList>
    </citation>
    <scope>NUCLEOTIDE SEQUENCE [LARGE SCALE GENOMIC DNA]</scope>
    <source>
        <strain evidence="8">AU8856</strain>
    </source>
</reference>
<evidence type="ECO:0000259" key="6">
    <source>
        <dbReference type="SMART" id="SM00670"/>
    </source>
</evidence>
<dbReference type="Pfam" id="PF02562">
    <property type="entry name" value="PhoH"/>
    <property type="match status" value="1"/>
</dbReference>
<evidence type="ECO:0000256" key="2">
    <source>
        <dbReference type="ARBA" id="ARBA00022741"/>
    </source>
</evidence>
<evidence type="ECO:0000256" key="4">
    <source>
        <dbReference type="ARBA" id="ARBA00046345"/>
    </source>
</evidence>
<accession>A0A261UHK7</accession>
<dbReference type="EMBL" id="NEVS01000004">
    <property type="protein sequence ID" value="OZI61426.1"/>
    <property type="molecule type" value="Genomic_DNA"/>
</dbReference>
<dbReference type="SUPFAM" id="SSF52540">
    <property type="entry name" value="P-loop containing nucleoside triphosphate hydrolases"/>
    <property type="match status" value="1"/>
</dbReference>
<dbReference type="SMART" id="SM00670">
    <property type="entry name" value="PINc"/>
    <property type="match status" value="1"/>
</dbReference>
<dbReference type="InterPro" id="IPR029060">
    <property type="entry name" value="PIN-like_dom_sf"/>
</dbReference>
<dbReference type="GO" id="GO:0005524">
    <property type="term" value="F:ATP binding"/>
    <property type="evidence" value="ECO:0007669"/>
    <property type="project" value="UniProtKB-KW"/>
</dbReference>
<dbReference type="InterPro" id="IPR003714">
    <property type="entry name" value="PhoH"/>
</dbReference>
<dbReference type="RefSeq" id="WP_094842833.1">
    <property type="nucleotide sequence ID" value="NZ_NEVS01000004.1"/>
</dbReference>
<evidence type="ECO:0000256" key="3">
    <source>
        <dbReference type="ARBA" id="ARBA00022840"/>
    </source>
</evidence>
<gene>
    <name evidence="7" type="ORF">CAL28_19175</name>
</gene>
<feature type="region of interest" description="Disordered" evidence="5">
    <location>
        <begin position="1"/>
        <end position="109"/>
    </location>
</feature>
<evidence type="ECO:0000256" key="1">
    <source>
        <dbReference type="ARBA" id="ARBA00010393"/>
    </source>
</evidence>
<feature type="compositionally biased region" description="Low complexity" evidence="5">
    <location>
        <begin position="70"/>
        <end position="83"/>
    </location>
</feature>
<dbReference type="CDD" id="cd09883">
    <property type="entry name" value="PIN_VapC_PhoHL-ATPase"/>
    <property type="match status" value="1"/>
</dbReference>
<dbReference type="AlphaFoldDB" id="A0A261UHK7"/>
<organism evidence="7 8">
    <name type="scientific">Bordetella genomosp. 11</name>
    <dbReference type="NCBI Taxonomy" id="1416808"/>
    <lineage>
        <taxon>Bacteria</taxon>
        <taxon>Pseudomonadati</taxon>
        <taxon>Pseudomonadota</taxon>
        <taxon>Betaproteobacteria</taxon>
        <taxon>Burkholderiales</taxon>
        <taxon>Alcaligenaceae</taxon>
        <taxon>Bordetella</taxon>
    </lineage>
</organism>
<keyword evidence="3" id="KW-0067">ATP-binding</keyword>
<dbReference type="Gene3D" id="3.40.50.300">
    <property type="entry name" value="P-loop containing nucleotide triphosphate hydrolases"/>
    <property type="match status" value="1"/>
</dbReference>
<keyword evidence="8" id="KW-1185">Reference proteome</keyword>
<evidence type="ECO:0000256" key="5">
    <source>
        <dbReference type="SAM" id="MobiDB-lite"/>
    </source>
</evidence>
<protein>
    <submittedName>
        <fullName evidence="7">Ribonuclease</fullName>
    </submittedName>
</protein>
<dbReference type="OrthoDB" id="9766527at2"/>
<sequence length="570" mass="62484">MPLPKLPTRPAAILTFPSGEAARTTAPRAAKSQADQPEPELVQPQLTGIAAPQAASPRKTTARKESGRKAMPAEAAAVAPAAPGLRPSVPSPVPAAAPAPTRKTRARSETGVRKLFVLDTNVLLHDPSSLFRFEEHDIFLPMMTLEELDHQKKGMSEVARNARQVSRSLDALVSDTVKLDEGLALNALGNKDANGRLLLQTTAIHSTLPSDLPMGKADNQILGVVRALQEKYPQREVVLVSKDINMRLKARALGMAAEDYFNDQVLEDSDLLYTGVMQLPEDFWNKHGKDVESWQQGGTTFYRISGPLCAQFVVNQFVYFEGQMPLYAQVREVNGKTAVLATLRDYTHGKNNVWGITARNREQNFALNLLMNPECDFISLLGQAGTGKTLLALAAGLTQVLETKRYTEIIMTRVTVPVGEDIGFLPGTEEEKMLPWMGALEDNLDVLNMGDGDGNGDWGRAATMDLIRSRIKVKSLNFMRGRTFLNKYLIIDEAQNLTPKQMKTLVTRAGPGTKVICLGNIAQIDTPYLTEGSSGLTYVVDRFKGWPHSGHVTLQRGERSRLADYAGDVL</sequence>
<dbReference type="SUPFAM" id="SSF88723">
    <property type="entry name" value="PIN domain-like"/>
    <property type="match status" value="1"/>
</dbReference>
<dbReference type="PANTHER" id="PTHR30473">
    <property type="entry name" value="PROTEIN PHOH"/>
    <property type="match status" value="1"/>
</dbReference>